<comment type="caution">
    <text evidence="3">The sequence shown here is derived from an EMBL/GenBank/DDBJ whole genome shotgun (WGS) entry which is preliminary data.</text>
</comment>
<evidence type="ECO:0000256" key="1">
    <source>
        <dbReference type="ARBA" id="ARBA00043985"/>
    </source>
</evidence>
<evidence type="ECO:0000313" key="4">
    <source>
        <dbReference type="Proteomes" id="UP000587396"/>
    </source>
</evidence>
<keyword evidence="2" id="KW-0175">Coiled coil</keyword>
<dbReference type="RefSeq" id="WP_185904070.1">
    <property type="nucleotide sequence ID" value="NZ_JAASIO010000001.1"/>
</dbReference>
<accession>A0A842JGB1</accession>
<dbReference type="EMBL" id="JACMSE010000001">
    <property type="protein sequence ID" value="MBC2888080.1"/>
    <property type="molecule type" value="Genomic_DNA"/>
</dbReference>
<evidence type="ECO:0000256" key="2">
    <source>
        <dbReference type="SAM" id="Coils"/>
    </source>
</evidence>
<dbReference type="Pfam" id="PF04012">
    <property type="entry name" value="PspA_IM30"/>
    <property type="match status" value="1"/>
</dbReference>
<dbReference type="PANTHER" id="PTHR31088:SF6">
    <property type="entry name" value="PHAGE SHOCK PROTEIN A"/>
    <property type="match status" value="1"/>
</dbReference>
<name>A0A842JGB1_9ACTN</name>
<dbReference type="InterPro" id="IPR007157">
    <property type="entry name" value="PspA_VIPP1"/>
</dbReference>
<organism evidence="3 4">
    <name type="scientific">Gordonibacter massiliensis</name>
    <name type="common">ex Traore et al. 2017</name>
    <dbReference type="NCBI Taxonomy" id="1841863"/>
    <lineage>
        <taxon>Bacteria</taxon>
        <taxon>Bacillati</taxon>
        <taxon>Actinomycetota</taxon>
        <taxon>Coriobacteriia</taxon>
        <taxon>Eggerthellales</taxon>
        <taxon>Eggerthellaceae</taxon>
        <taxon>Gordonibacter</taxon>
    </lineage>
</organism>
<dbReference type="Proteomes" id="UP000587396">
    <property type="component" value="Unassembled WGS sequence"/>
</dbReference>
<proteinExistence type="inferred from homology"/>
<reference evidence="3 4" key="1">
    <citation type="submission" date="2020-08" db="EMBL/GenBank/DDBJ databases">
        <authorList>
            <person name="Liu C."/>
            <person name="Sun Q."/>
        </authorList>
    </citation>
    <scope>NUCLEOTIDE SEQUENCE [LARGE SCALE GENOMIC DNA]</scope>
    <source>
        <strain evidence="3 4">N22</strain>
    </source>
</reference>
<sequence>MGILDRFSDIAKANVNDLLDQCEDPSKMIDQYLRDLTEDLIEVKQETAGVMAEETRTKRLVDENVGQIARFAGLARKALAAGNEDDARVFLAKKQELEAEGADLAVIYGAAHENASKMRQLHDKLVDDIEELNARREMIKAKVSVAKTQNLVNEYAPRTDKASGALDAFDRMEDAADALLDRANAAAELDRGPVDEAAALEEKYAGMRGSAAVENELAELKAEMGL</sequence>
<keyword evidence="4" id="KW-1185">Reference proteome</keyword>
<dbReference type="PANTHER" id="PTHR31088">
    <property type="entry name" value="MEMBRANE-ASSOCIATED PROTEIN VIPP1, CHLOROPLASTIC"/>
    <property type="match status" value="1"/>
</dbReference>
<evidence type="ECO:0000313" key="3">
    <source>
        <dbReference type="EMBL" id="MBC2888080.1"/>
    </source>
</evidence>
<dbReference type="AlphaFoldDB" id="A0A842JGB1"/>
<gene>
    <name evidence="3" type="ORF">H7313_01770</name>
</gene>
<comment type="similarity">
    <text evidence="1">Belongs to the PspA/Vipp/IM30 family.</text>
</comment>
<protein>
    <submittedName>
        <fullName evidence="3">PspA/IM30 family protein</fullName>
    </submittedName>
</protein>
<feature type="coiled-coil region" evidence="2">
    <location>
        <begin position="115"/>
        <end position="149"/>
    </location>
</feature>